<organism evidence="1 2">
    <name type="scientific">Quercus lobata</name>
    <name type="common">Valley oak</name>
    <dbReference type="NCBI Taxonomy" id="97700"/>
    <lineage>
        <taxon>Eukaryota</taxon>
        <taxon>Viridiplantae</taxon>
        <taxon>Streptophyta</taxon>
        <taxon>Embryophyta</taxon>
        <taxon>Tracheophyta</taxon>
        <taxon>Spermatophyta</taxon>
        <taxon>Magnoliopsida</taxon>
        <taxon>eudicotyledons</taxon>
        <taxon>Gunneridae</taxon>
        <taxon>Pentapetalae</taxon>
        <taxon>rosids</taxon>
        <taxon>fabids</taxon>
        <taxon>Fagales</taxon>
        <taxon>Fagaceae</taxon>
        <taxon>Quercus</taxon>
    </lineage>
</organism>
<accession>A0A7N2LZH2</accession>
<dbReference type="AlphaFoldDB" id="A0A7N2LZH2"/>
<evidence type="ECO:0008006" key="3">
    <source>
        <dbReference type="Google" id="ProtNLM"/>
    </source>
</evidence>
<dbReference type="EnsemblPlants" id="QL06p037518:mrna">
    <property type="protein sequence ID" value="QL06p037518:mrna"/>
    <property type="gene ID" value="QL06p037518"/>
</dbReference>
<reference evidence="1 2" key="1">
    <citation type="journal article" date="2016" name="G3 (Bethesda)">
        <title>First Draft Assembly and Annotation of the Genome of a California Endemic Oak Quercus lobata Nee (Fagaceae).</title>
        <authorList>
            <person name="Sork V.L."/>
            <person name="Fitz-Gibbon S.T."/>
            <person name="Puiu D."/>
            <person name="Crepeau M."/>
            <person name="Gugger P.F."/>
            <person name="Sherman R."/>
            <person name="Stevens K."/>
            <person name="Langley C.H."/>
            <person name="Pellegrini M."/>
            <person name="Salzberg S.L."/>
        </authorList>
    </citation>
    <scope>NUCLEOTIDE SEQUENCE [LARGE SCALE GENOMIC DNA]</scope>
    <source>
        <strain evidence="1 2">cv. SW786</strain>
    </source>
</reference>
<dbReference type="EMBL" id="LRBV02000006">
    <property type="status" value="NOT_ANNOTATED_CDS"/>
    <property type="molecule type" value="Genomic_DNA"/>
</dbReference>
<sequence length="80" mass="8959">MYFYISATVLELIPHTKVKHVFREANKYADTLAKNGCHAHEEFVIFDSPPSVDVSDIVYADEIRESFSRQVAANLASLAA</sequence>
<proteinExistence type="predicted"/>
<dbReference type="Proteomes" id="UP000594261">
    <property type="component" value="Chromosome 6"/>
</dbReference>
<dbReference type="InParanoid" id="A0A7N2LZH2"/>
<name>A0A7N2LZH2_QUELO</name>
<evidence type="ECO:0000313" key="2">
    <source>
        <dbReference type="Proteomes" id="UP000594261"/>
    </source>
</evidence>
<reference evidence="1" key="2">
    <citation type="submission" date="2021-01" db="UniProtKB">
        <authorList>
            <consortium name="EnsemblPlants"/>
        </authorList>
    </citation>
    <scope>IDENTIFICATION</scope>
</reference>
<protein>
    <recommendedName>
        <fullName evidence="3">RNase H type-1 domain-containing protein</fullName>
    </recommendedName>
</protein>
<evidence type="ECO:0000313" key="1">
    <source>
        <dbReference type="EnsemblPlants" id="QL06p037518:mrna"/>
    </source>
</evidence>
<dbReference type="Gramene" id="QL06p037518:mrna">
    <property type="protein sequence ID" value="QL06p037518:mrna"/>
    <property type="gene ID" value="QL06p037518"/>
</dbReference>
<keyword evidence="2" id="KW-1185">Reference proteome</keyword>